<accession>A0ABS8P0P6</accession>
<keyword evidence="1" id="KW-0812">Transmembrane</keyword>
<keyword evidence="3" id="KW-1185">Reference proteome</keyword>
<organism evidence="2 3">
    <name type="scientific">Actinomycetospora endophytica</name>
    <dbReference type="NCBI Taxonomy" id="2291215"/>
    <lineage>
        <taxon>Bacteria</taxon>
        <taxon>Bacillati</taxon>
        <taxon>Actinomycetota</taxon>
        <taxon>Actinomycetes</taxon>
        <taxon>Pseudonocardiales</taxon>
        <taxon>Pseudonocardiaceae</taxon>
        <taxon>Actinomycetospora</taxon>
    </lineage>
</organism>
<feature type="transmembrane region" description="Helical" evidence="1">
    <location>
        <begin position="32"/>
        <end position="52"/>
    </location>
</feature>
<reference evidence="2 3" key="1">
    <citation type="submission" date="2021-11" db="EMBL/GenBank/DDBJ databases">
        <title>Draft genome sequence of Actinomycetospora sp. SF1 isolated from the rhizosphere soil.</title>
        <authorList>
            <person name="Duangmal K."/>
            <person name="Chantavorakit T."/>
        </authorList>
    </citation>
    <scope>NUCLEOTIDE SEQUENCE [LARGE SCALE GENOMIC DNA]</scope>
    <source>
        <strain evidence="2 3">TBRC 5722</strain>
    </source>
</reference>
<name>A0ABS8P0P6_9PSEU</name>
<evidence type="ECO:0008006" key="4">
    <source>
        <dbReference type="Google" id="ProtNLM"/>
    </source>
</evidence>
<dbReference type="Proteomes" id="UP001199469">
    <property type="component" value="Unassembled WGS sequence"/>
</dbReference>
<evidence type="ECO:0000313" key="3">
    <source>
        <dbReference type="Proteomes" id="UP001199469"/>
    </source>
</evidence>
<keyword evidence="1" id="KW-0472">Membrane</keyword>
<keyword evidence="1" id="KW-1133">Transmembrane helix</keyword>
<evidence type="ECO:0000313" key="2">
    <source>
        <dbReference type="EMBL" id="MCD2191820.1"/>
    </source>
</evidence>
<dbReference type="RefSeq" id="WP_230729435.1">
    <property type="nucleotide sequence ID" value="NZ_JAJNDB010000001.1"/>
</dbReference>
<evidence type="ECO:0000256" key="1">
    <source>
        <dbReference type="SAM" id="Phobius"/>
    </source>
</evidence>
<dbReference type="EMBL" id="JAJNDB010000001">
    <property type="protein sequence ID" value="MCD2191820.1"/>
    <property type="molecule type" value="Genomic_DNA"/>
</dbReference>
<comment type="caution">
    <text evidence="2">The sequence shown here is derived from an EMBL/GenBank/DDBJ whole genome shotgun (WGS) entry which is preliminary data.</text>
</comment>
<protein>
    <recommendedName>
        <fullName evidence="4">ABC transporter permease</fullName>
    </recommendedName>
</protein>
<gene>
    <name evidence="2" type="ORF">LQ327_00240</name>
</gene>
<sequence length="56" mass="5958">MRRSSTAESRDISGDAAVAIDLQRRVPVDIPALGPVVLIAMWGALTVTVIVGREAR</sequence>
<proteinExistence type="predicted"/>